<dbReference type="Pfam" id="PF00501">
    <property type="entry name" value="AMP-binding"/>
    <property type="match status" value="1"/>
</dbReference>
<dbReference type="AlphaFoldDB" id="A0AAD7ZWX3"/>
<sequence>YTNFNSMTRLPLPASCCFTSIFTNFKLSMTRTALTSQAAVFTSICCFTSIYTNFNSMTRLPLPARCCFTSIYTNFNSMTRLPLPASCCFTSMSNFSQSRAATYCSFTNFNSMTRLPLPASCCFTSIQSCYLLISYRAVPISTHHPPPLQEYYIGNSEASLLIPDFVDNVRPVIENTNAQILVLETALCTKASEYNADSSPLPQIRFGSEFYQESDALMIYTSGTTGNPKGVVVSHSNIHAQVSCLTEAWGWSENDSILHVLPLHHIHGIVNVLLCSLTCGARCVMLPKFDAATVWNHLLAENIPKTAEVNVFMAVPTVYVKLLEEYDKIIAKDPGAQERIYKICSEKIRLMVSGSAPLPVPLFKRWEQVTGHKLLERFGMSETGMVLSNPLHGKRKPGFVGNPLPGVEVQIAKKDKNNKYEVLVYGSADKGTTVLSNETTAGDLLVKGPNVFKGYWKMPEATKKEFTEDGWFKTGDTAQYVEGAYKIQGRTSVDIIKTGGYKVSALEIETHLLGHPDILDCAVVGLPDPTWGQKVAVVMVTRGGRNMTLLQLREFGRVPSKNCLSTHETCCAKRPSTLNFNLSFFWFPS</sequence>
<dbReference type="InterPro" id="IPR000873">
    <property type="entry name" value="AMP-dep_synth/lig_dom"/>
</dbReference>
<protein>
    <recommendedName>
        <fullName evidence="6">Acyl-CoA synthetase family member 3, mitochondrial</fullName>
    </recommendedName>
</protein>
<feature type="non-terminal residue" evidence="4">
    <location>
        <position position="589"/>
    </location>
</feature>
<reference evidence="4" key="2">
    <citation type="submission" date="2023-05" db="EMBL/GenBank/DDBJ databases">
        <authorList>
            <person name="Fouks B."/>
        </authorList>
    </citation>
    <scope>NUCLEOTIDE SEQUENCE</scope>
    <source>
        <strain evidence="4">Stay&amp;Tobe</strain>
        <tissue evidence="4">Testes</tissue>
    </source>
</reference>
<dbReference type="Proteomes" id="UP001233999">
    <property type="component" value="Unassembled WGS sequence"/>
</dbReference>
<comment type="similarity">
    <text evidence="1">Belongs to the ATP-dependent AMP-binding enzyme family.</text>
</comment>
<keyword evidence="5" id="KW-1185">Reference proteome</keyword>
<dbReference type="PANTHER" id="PTHR43201">
    <property type="entry name" value="ACYL-COA SYNTHETASE"/>
    <property type="match status" value="1"/>
</dbReference>
<accession>A0AAD7ZWX3</accession>
<evidence type="ECO:0000313" key="5">
    <source>
        <dbReference type="Proteomes" id="UP001233999"/>
    </source>
</evidence>
<gene>
    <name evidence="4" type="ORF">L9F63_019160</name>
</gene>
<evidence type="ECO:0000256" key="1">
    <source>
        <dbReference type="ARBA" id="ARBA00006432"/>
    </source>
</evidence>
<dbReference type="Gene3D" id="3.40.50.12780">
    <property type="entry name" value="N-terminal domain of ligase-like"/>
    <property type="match status" value="1"/>
</dbReference>
<name>A0AAD7ZWX3_DIPPU</name>
<dbReference type="InterPro" id="IPR042099">
    <property type="entry name" value="ANL_N_sf"/>
</dbReference>
<dbReference type="Pfam" id="PF13193">
    <property type="entry name" value="AMP-binding_C"/>
    <property type="match status" value="1"/>
</dbReference>
<dbReference type="CDD" id="cd05941">
    <property type="entry name" value="MCS"/>
    <property type="match status" value="1"/>
</dbReference>
<dbReference type="InterPro" id="IPR020845">
    <property type="entry name" value="AMP-binding_CS"/>
</dbReference>
<feature type="domain" description="AMP-dependent synthetase/ligase" evidence="2">
    <location>
        <begin position="133"/>
        <end position="456"/>
    </location>
</feature>
<comment type="caution">
    <text evidence="4">The sequence shown here is derived from an EMBL/GenBank/DDBJ whole genome shotgun (WGS) entry which is preliminary data.</text>
</comment>
<reference evidence="4" key="1">
    <citation type="journal article" date="2023" name="IScience">
        <title>Live-bearing cockroach genome reveals convergent evolutionary mechanisms linked to viviparity in insects and beyond.</title>
        <authorList>
            <person name="Fouks B."/>
            <person name="Harrison M.C."/>
            <person name="Mikhailova A.A."/>
            <person name="Marchal E."/>
            <person name="English S."/>
            <person name="Carruthers M."/>
            <person name="Jennings E.C."/>
            <person name="Chiamaka E.L."/>
            <person name="Frigard R.A."/>
            <person name="Pippel M."/>
            <person name="Attardo G.M."/>
            <person name="Benoit J.B."/>
            <person name="Bornberg-Bauer E."/>
            <person name="Tobe S.S."/>
        </authorList>
    </citation>
    <scope>NUCLEOTIDE SEQUENCE</scope>
    <source>
        <strain evidence="4">Stay&amp;Tobe</strain>
    </source>
</reference>
<proteinExistence type="inferred from homology"/>
<dbReference type="EMBL" id="JASPKZ010006452">
    <property type="protein sequence ID" value="KAJ9587333.1"/>
    <property type="molecule type" value="Genomic_DNA"/>
</dbReference>
<organism evidence="4 5">
    <name type="scientific">Diploptera punctata</name>
    <name type="common">Pacific beetle cockroach</name>
    <dbReference type="NCBI Taxonomy" id="6984"/>
    <lineage>
        <taxon>Eukaryota</taxon>
        <taxon>Metazoa</taxon>
        <taxon>Ecdysozoa</taxon>
        <taxon>Arthropoda</taxon>
        <taxon>Hexapoda</taxon>
        <taxon>Insecta</taxon>
        <taxon>Pterygota</taxon>
        <taxon>Neoptera</taxon>
        <taxon>Polyneoptera</taxon>
        <taxon>Dictyoptera</taxon>
        <taxon>Blattodea</taxon>
        <taxon>Blaberoidea</taxon>
        <taxon>Blaberidae</taxon>
        <taxon>Diplopterinae</taxon>
        <taxon>Diploptera</taxon>
    </lineage>
</organism>
<dbReference type="PROSITE" id="PS00455">
    <property type="entry name" value="AMP_BINDING"/>
    <property type="match status" value="1"/>
</dbReference>
<evidence type="ECO:0000313" key="4">
    <source>
        <dbReference type="EMBL" id="KAJ9587333.1"/>
    </source>
</evidence>
<dbReference type="GO" id="GO:0006631">
    <property type="term" value="P:fatty acid metabolic process"/>
    <property type="evidence" value="ECO:0007669"/>
    <property type="project" value="TreeGrafter"/>
</dbReference>
<dbReference type="SUPFAM" id="SSF56801">
    <property type="entry name" value="Acetyl-CoA synthetase-like"/>
    <property type="match status" value="1"/>
</dbReference>
<feature type="domain" description="AMP-binding enzyme C-terminal" evidence="3">
    <location>
        <begin position="507"/>
        <end position="545"/>
    </location>
</feature>
<dbReference type="Gene3D" id="3.30.300.30">
    <property type="match status" value="1"/>
</dbReference>
<dbReference type="InterPro" id="IPR025110">
    <property type="entry name" value="AMP-bd_C"/>
</dbReference>
<evidence type="ECO:0000259" key="3">
    <source>
        <dbReference type="Pfam" id="PF13193"/>
    </source>
</evidence>
<dbReference type="PANTHER" id="PTHR43201:SF8">
    <property type="entry name" value="ACYL-COA SYNTHETASE FAMILY MEMBER 3"/>
    <property type="match status" value="1"/>
</dbReference>
<evidence type="ECO:0000259" key="2">
    <source>
        <dbReference type="Pfam" id="PF00501"/>
    </source>
</evidence>
<evidence type="ECO:0008006" key="6">
    <source>
        <dbReference type="Google" id="ProtNLM"/>
    </source>
</evidence>
<dbReference type="InterPro" id="IPR045851">
    <property type="entry name" value="AMP-bd_C_sf"/>
</dbReference>
<dbReference type="GO" id="GO:0031956">
    <property type="term" value="F:medium-chain fatty acid-CoA ligase activity"/>
    <property type="evidence" value="ECO:0007669"/>
    <property type="project" value="TreeGrafter"/>
</dbReference>